<organism evidence="2 3">
    <name type="scientific">Plasmodiophora brassicae</name>
    <name type="common">Clubroot disease agent</name>
    <dbReference type="NCBI Taxonomy" id="37360"/>
    <lineage>
        <taxon>Eukaryota</taxon>
        <taxon>Sar</taxon>
        <taxon>Rhizaria</taxon>
        <taxon>Endomyxa</taxon>
        <taxon>Phytomyxea</taxon>
        <taxon>Plasmodiophorida</taxon>
        <taxon>Plasmodiophoridae</taxon>
        <taxon>Plasmodiophora</taxon>
    </lineage>
</organism>
<dbReference type="Pfam" id="PF25273">
    <property type="entry name" value="DUF7869"/>
    <property type="match status" value="1"/>
</dbReference>
<gene>
    <name evidence="2" type="ORF">PBRA_009595</name>
</gene>
<keyword evidence="3" id="KW-1185">Reference proteome</keyword>
<protein>
    <recommendedName>
        <fullName evidence="1">DUF7869 domain-containing protein</fullName>
    </recommendedName>
</protein>
<evidence type="ECO:0000259" key="1">
    <source>
        <dbReference type="Pfam" id="PF25273"/>
    </source>
</evidence>
<reference evidence="2 3" key="1">
    <citation type="submission" date="2015-02" db="EMBL/GenBank/DDBJ databases">
        <authorList>
            <person name="Chooi Y.-H."/>
        </authorList>
    </citation>
    <scope>NUCLEOTIDE SEQUENCE [LARGE SCALE GENOMIC DNA]</scope>
    <source>
        <strain evidence="2">E3</strain>
    </source>
</reference>
<dbReference type="AlphaFoldDB" id="A0A0G4IIR7"/>
<name>A0A0G4IIR7_PLABS</name>
<evidence type="ECO:0000313" key="3">
    <source>
        <dbReference type="Proteomes" id="UP000039324"/>
    </source>
</evidence>
<dbReference type="InterPro" id="IPR057191">
    <property type="entry name" value="DUF7869"/>
</dbReference>
<sequence>MLNSNPAKAFLQAEFDALCSAVELGYRMIEHDCEQSRLSRVQYPDQPVKWVGTFVFDHQKKFDVPHLVTKQARFNLQLSVFNFGVYSAHTDRHFFHLWSEWDGACGSDETITCLLAVIVDQSDSLDGQGILNLICDSCGGHNKNQFLLAFAAELSRPGSAFYRFAEVNIKFPEVGHTFLPNDRIFGVISQHVKKHKFYEPRELLPLIQQSFDHRHPQHEVWMNRLDFKNYGADMARTYTILGAAVLGGDPHDGGAEKLLLRDDAKWMSFGRHRQWSHPGEMWVRSCLQASATWKKYRICLSAPADMPDLIMKYHQQLTLDAAKMQSLWELSASIPVQYRPLYPTPDQGDLAVVRDAVASKKAAKCRPK</sequence>
<dbReference type="PANTHER" id="PTHR34415:SF1">
    <property type="entry name" value="INTEGRASE CATALYTIC DOMAIN-CONTAINING PROTEIN"/>
    <property type="match status" value="1"/>
</dbReference>
<dbReference type="EMBL" id="CDSF01000005">
    <property type="protein sequence ID" value="CEO95063.1"/>
    <property type="molecule type" value="Genomic_DNA"/>
</dbReference>
<feature type="domain" description="DUF7869" evidence="1">
    <location>
        <begin position="84"/>
        <end position="229"/>
    </location>
</feature>
<dbReference type="OrthoDB" id="6762817at2759"/>
<evidence type="ECO:0000313" key="2">
    <source>
        <dbReference type="EMBL" id="CEO95063.1"/>
    </source>
</evidence>
<accession>A0A0G4IIR7</accession>
<dbReference type="Proteomes" id="UP000039324">
    <property type="component" value="Unassembled WGS sequence"/>
</dbReference>
<dbReference type="PANTHER" id="PTHR34415">
    <property type="entry name" value="INTEGRASE CATALYTIC DOMAIN-CONTAINING PROTEIN"/>
    <property type="match status" value="1"/>
</dbReference>
<proteinExistence type="predicted"/>